<dbReference type="InterPro" id="IPR011990">
    <property type="entry name" value="TPR-like_helical_dom_sf"/>
</dbReference>
<accession>A0A1D8TN01</accession>
<dbReference type="SMART" id="SM00028">
    <property type="entry name" value="TPR"/>
    <property type="match status" value="4"/>
</dbReference>
<sequence length="329" mass="37367">MDEISETATSANPSSQDYREFLMEVLLAIAHSNGDPKVVYPLLQANLDKLDHNFIHILQAWASAKFSEAEPETAEGIARNIGNFSNLIKNFTLGNKANNVEIAMAGYEQLLTVFTRESNREIWAVIQTNLGNAYYQRIRNHRAENIELAIEAYQRALSVYTKTDFPIEWAITQNNLGTAYRDRIRHDRAQNLEKAIEAYELALSVRTKKDFPEDWAKTQNNLGNAYSQKIRGDKQENLNKAIAAYQLALSVRTPEANPINCLTTSRSLGNLHFTQGNWQKAIDAYEQGKTAVELMRSWAINDQRRQEIKAEAIEVYQKLAQAYINIGPI</sequence>
<evidence type="ECO:0000313" key="4">
    <source>
        <dbReference type="Proteomes" id="UP000177870"/>
    </source>
</evidence>
<dbReference type="SUPFAM" id="SSF48452">
    <property type="entry name" value="TPR-like"/>
    <property type="match status" value="1"/>
</dbReference>
<keyword evidence="1" id="KW-0677">Repeat</keyword>
<dbReference type="Proteomes" id="UP000177870">
    <property type="component" value="Chromosome"/>
</dbReference>
<evidence type="ECO:0000256" key="1">
    <source>
        <dbReference type="ARBA" id="ARBA00022737"/>
    </source>
</evidence>
<evidence type="ECO:0008006" key="5">
    <source>
        <dbReference type="Google" id="ProtNLM"/>
    </source>
</evidence>
<proteinExistence type="predicted"/>
<dbReference type="PANTHER" id="PTHR45641">
    <property type="entry name" value="TETRATRICOPEPTIDE REPEAT PROTEIN (AFU_ORTHOLOGUE AFUA_6G03870)"/>
    <property type="match status" value="1"/>
</dbReference>
<dbReference type="PANTHER" id="PTHR45641:SF19">
    <property type="entry name" value="NEPHROCYSTIN-3"/>
    <property type="match status" value="1"/>
</dbReference>
<reference evidence="4" key="1">
    <citation type="submission" date="2016-10" db="EMBL/GenBank/DDBJ databases">
        <title>Comparative genomics uncovers the prolific and rare metabolic potential of the cyanobacterial genus Moorea.</title>
        <authorList>
            <person name="Leao T."/>
            <person name="Castelao G."/>
            <person name="Korobeynikov A."/>
            <person name="Monroe E.A."/>
            <person name="Podell S."/>
            <person name="Glukhov E."/>
            <person name="Allen E."/>
            <person name="Gerwick W.H."/>
            <person name="Gerwick L."/>
        </authorList>
    </citation>
    <scope>NUCLEOTIDE SEQUENCE [LARGE SCALE GENOMIC DNA]</scope>
    <source>
        <strain evidence="4">PAL-8-15-08-1</strain>
    </source>
</reference>
<keyword evidence="2" id="KW-0802">TPR repeat</keyword>
<dbReference type="EMBL" id="CP017599">
    <property type="protein sequence ID" value="AOW99030.1"/>
    <property type="molecule type" value="Genomic_DNA"/>
</dbReference>
<organism evidence="3 4">
    <name type="scientific">Moorena producens PAL-8-15-08-1</name>
    <dbReference type="NCBI Taxonomy" id="1458985"/>
    <lineage>
        <taxon>Bacteria</taxon>
        <taxon>Bacillati</taxon>
        <taxon>Cyanobacteriota</taxon>
        <taxon>Cyanophyceae</taxon>
        <taxon>Coleofasciculales</taxon>
        <taxon>Coleofasciculaceae</taxon>
        <taxon>Moorena</taxon>
    </lineage>
</organism>
<dbReference type="AlphaFoldDB" id="A0A1D8TN01"/>
<name>A0A1D8TN01_9CYAN</name>
<evidence type="ECO:0000256" key="2">
    <source>
        <dbReference type="ARBA" id="ARBA00022803"/>
    </source>
</evidence>
<dbReference type="KEGG" id="mpro:BJP34_05840"/>
<protein>
    <recommendedName>
        <fullName evidence="5">Tetratricopeptide repeat protein</fullName>
    </recommendedName>
</protein>
<gene>
    <name evidence="3" type="ORF">BJP34_05840</name>
</gene>
<dbReference type="Gene3D" id="1.25.40.10">
    <property type="entry name" value="Tetratricopeptide repeat domain"/>
    <property type="match status" value="1"/>
</dbReference>
<evidence type="ECO:0000313" key="3">
    <source>
        <dbReference type="EMBL" id="AOW99030.1"/>
    </source>
</evidence>
<dbReference type="Pfam" id="PF13374">
    <property type="entry name" value="TPR_10"/>
    <property type="match status" value="2"/>
</dbReference>
<dbReference type="OrthoDB" id="459488at2"/>
<dbReference type="STRING" id="1458985.BJP34_05840"/>
<dbReference type="InterPro" id="IPR019734">
    <property type="entry name" value="TPR_rpt"/>
</dbReference>
<dbReference type="RefSeq" id="WP_070391529.1">
    <property type="nucleotide sequence ID" value="NZ_CP017599.1"/>
</dbReference>